<protein>
    <recommendedName>
        <fullName evidence="3">CarboxypepD_reg-like domain-containing protein</fullName>
    </recommendedName>
</protein>
<feature type="non-terminal residue" evidence="1">
    <location>
        <position position="380"/>
    </location>
</feature>
<dbReference type="EMBL" id="MAYF01000092">
    <property type="protein sequence ID" value="OCA79338.1"/>
    <property type="molecule type" value="Genomic_DNA"/>
</dbReference>
<proteinExistence type="predicted"/>
<gene>
    <name evidence="1" type="ORF">BBH99_19215</name>
</gene>
<organism evidence="1 2">
    <name type="scientific">Chryseobacterium contaminans</name>
    <dbReference type="NCBI Taxonomy" id="1423959"/>
    <lineage>
        <taxon>Bacteria</taxon>
        <taxon>Pseudomonadati</taxon>
        <taxon>Bacteroidota</taxon>
        <taxon>Flavobacteriia</taxon>
        <taxon>Flavobacteriales</taxon>
        <taxon>Weeksellaceae</taxon>
        <taxon>Chryseobacterium group</taxon>
        <taxon>Chryseobacterium</taxon>
    </lineage>
</organism>
<dbReference type="RefSeq" id="WP_066693882.1">
    <property type="nucleotide sequence ID" value="NZ_MAYF01000092.1"/>
</dbReference>
<evidence type="ECO:0008006" key="3">
    <source>
        <dbReference type="Google" id="ProtNLM"/>
    </source>
</evidence>
<evidence type="ECO:0000313" key="1">
    <source>
        <dbReference type="EMBL" id="OCA79338.1"/>
    </source>
</evidence>
<comment type="caution">
    <text evidence="1">The sequence shown here is derived from an EMBL/GenBank/DDBJ whole genome shotgun (WGS) entry which is preliminary data.</text>
</comment>
<dbReference type="Proteomes" id="UP000093508">
    <property type="component" value="Unassembled WGS sequence"/>
</dbReference>
<keyword evidence="2" id="KW-1185">Reference proteome</keyword>
<evidence type="ECO:0000313" key="2">
    <source>
        <dbReference type="Proteomes" id="UP000093508"/>
    </source>
</evidence>
<name>A0ABX2X7E9_9FLAO</name>
<accession>A0ABX2X7E9</accession>
<sequence>MMKHSYLLFILFFNLFSAQKLQVIESENGKPIPNARILLHNQIVYTNEDGFAPVDQNSVNFEISASGFQKTTIREFYSPIKLKRGYKKIDEVKLIKVDLKEIFEDVARNYRKRYYNEPSLYDVTYKEKRSDNNQIHFLVIAETKLWSKTNFYNHNKSFDNNLQLQLNNVKYFKDLKSDSIFVKGIKKFSEEYMGNYFFNFELNRTLAHVKNKASKYSGWIFFEQGNEQLITFNIKSGLGIELKGEMKYNKADKVITYFEIHYLQDQYPMVKRRTGGGEEFDYQLGNAILAFDFYKNGGVYVPAMSRIEANKYVAYYKGLKHERKISRELIYNTFKKSDEKGLTPRVAFDKDIWDNISVKENKNTTILLTGEEQAFIDKKL</sequence>
<reference evidence="1 2" key="1">
    <citation type="submission" date="2016-07" db="EMBL/GenBank/DDBJ databases">
        <authorList>
            <person name="Jeong J.-J."/>
            <person name="Kim D.W."/>
            <person name="Sang M.K."/>
            <person name="Choi I.-G."/>
            <person name="Kim K.D."/>
        </authorList>
    </citation>
    <scope>NUCLEOTIDE SEQUENCE [LARGE SCALE GENOMIC DNA]</scope>
    <source>
        <strain evidence="1 2">C-26</strain>
    </source>
</reference>